<dbReference type="SUPFAM" id="SSF54909">
    <property type="entry name" value="Dimeric alpha+beta barrel"/>
    <property type="match status" value="1"/>
</dbReference>
<name>A0ABW7FND8_9BURK</name>
<accession>A0ABW7FND8</accession>
<proteinExistence type="predicted"/>
<organism evidence="1 2">
    <name type="scientific">Pelomonas margarita</name>
    <dbReference type="NCBI Taxonomy" id="3299031"/>
    <lineage>
        <taxon>Bacteria</taxon>
        <taxon>Pseudomonadati</taxon>
        <taxon>Pseudomonadota</taxon>
        <taxon>Betaproteobacteria</taxon>
        <taxon>Burkholderiales</taxon>
        <taxon>Sphaerotilaceae</taxon>
        <taxon>Roseateles</taxon>
    </lineage>
</organism>
<comment type="caution">
    <text evidence="1">The sequence shown here is derived from an EMBL/GenBank/DDBJ whole genome shotgun (WGS) entry which is preliminary data.</text>
</comment>
<dbReference type="EMBL" id="JBIGHW010000013">
    <property type="protein sequence ID" value="MFG6442829.1"/>
    <property type="molecule type" value="Genomic_DNA"/>
</dbReference>
<dbReference type="EC" id="1.14.-.-" evidence="1"/>
<protein>
    <submittedName>
        <fullName evidence="1">Antibiotic biosynthesis monooxygenase family protein</fullName>
        <ecNumber evidence="1">1.14.-.-</ecNumber>
    </submittedName>
</protein>
<sequence length="109" mass="12129">MFTSTFTFAPGTYDDEFHALDARIADMARATPGYLGEETWENATTGLVSNVYYWDSMAALQQLMGDAAHREAKQAQAKWLKGYQVVIAEVLRSYGDGGIPHPLKDRPAR</sequence>
<dbReference type="GO" id="GO:0004497">
    <property type="term" value="F:monooxygenase activity"/>
    <property type="evidence" value="ECO:0007669"/>
    <property type="project" value="UniProtKB-KW"/>
</dbReference>
<keyword evidence="1" id="KW-0560">Oxidoreductase</keyword>
<dbReference type="RefSeq" id="WP_394400470.1">
    <property type="nucleotide sequence ID" value="NZ_JBIGHW010000013.1"/>
</dbReference>
<dbReference type="Gene3D" id="3.30.70.100">
    <property type="match status" value="1"/>
</dbReference>
<evidence type="ECO:0000313" key="2">
    <source>
        <dbReference type="Proteomes" id="UP001606301"/>
    </source>
</evidence>
<keyword evidence="2" id="KW-1185">Reference proteome</keyword>
<evidence type="ECO:0000313" key="1">
    <source>
        <dbReference type="EMBL" id="MFG6442829.1"/>
    </source>
</evidence>
<dbReference type="InterPro" id="IPR011008">
    <property type="entry name" value="Dimeric_a/b-barrel"/>
</dbReference>
<gene>
    <name evidence="1" type="ORF">ACG0Z3_19240</name>
</gene>
<keyword evidence="1" id="KW-0503">Monooxygenase</keyword>
<reference evidence="1 2" key="1">
    <citation type="submission" date="2024-08" db="EMBL/GenBank/DDBJ databases">
        <authorList>
            <person name="Lu H."/>
        </authorList>
    </citation>
    <scope>NUCLEOTIDE SEQUENCE [LARGE SCALE GENOMIC DNA]</scope>
    <source>
        <strain evidence="1 2">LKC17W</strain>
    </source>
</reference>
<dbReference type="Proteomes" id="UP001606301">
    <property type="component" value="Unassembled WGS sequence"/>
</dbReference>